<accession>A0A5Q0TI28</accession>
<reference evidence="2 3" key="1">
    <citation type="submission" date="2019-10" db="EMBL/GenBank/DDBJ databases">
        <title>Vibrio sp. nov., isolated from Coralline algae surface.</title>
        <authorList>
            <person name="Geng Y."/>
            <person name="Zhang X."/>
        </authorList>
    </citation>
    <scope>NUCLEOTIDE SEQUENCE [LARGE SCALE GENOMIC DNA]</scope>
    <source>
        <strain evidence="2 3">SM1977</strain>
    </source>
</reference>
<keyword evidence="3" id="KW-1185">Reference proteome</keyword>
<feature type="transmembrane region" description="Helical" evidence="1">
    <location>
        <begin position="80"/>
        <end position="108"/>
    </location>
</feature>
<name>A0A5Q0TI28_9VIBR</name>
<dbReference type="Proteomes" id="UP000348942">
    <property type="component" value="Chromosome 2"/>
</dbReference>
<feature type="transmembrane region" description="Helical" evidence="1">
    <location>
        <begin position="12"/>
        <end position="35"/>
    </location>
</feature>
<feature type="transmembrane region" description="Helical" evidence="1">
    <location>
        <begin position="47"/>
        <end position="68"/>
    </location>
</feature>
<keyword evidence="1" id="KW-0812">Transmembrane</keyword>
<keyword evidence="1" id="KW-1133">Transmembrane helix</keyword>
<sequence length="124" mass="13615">MHTSSLLTSHYVILLSFAMAVATFAVRFSVIGMAGKFNMSERFKKTLRFVPVTVLPAIIAVEILGTGAHLEFNLHNPKVWAAIVCTLVSLRFGLIWVVVSGLASLIFFEAYLGPMTHFLAPYLG</sequence>
<dbReference type="AlphaFoldDB" id="A0A5Q0TI28"/>
<dbReference type="Pfam" id="PF05437">
    <property type="entry name" value="AzlD"/>
    <property type="match status" value="1"/>
</dbReference>
<evidence type="ECO:0000313" key="2">
    <source>
        <dbReference type="EMBL" id="QGA66500.1"/>
    </source>
</evidence>
<evidence type="ECO:0000313" key="3">
    <source>
        <dbReference type="Proteomes" id="UP000348942"/>
    </source>
</evidence>
<keyword evidence="1" id="KW-0472">Membrane</keyword>
<dbReference type="RefSeq" id="WP_153448633.1">
    <property type="nucleotide sequence ID" value="NZ_CP045700.1"/>
</dbReference>
<protein>
    <submittedName>
        <fullName evidence="2">AzlD domain-containing protein</fullName>
    </submittedName>
</protein>
<gene>
    <name evidence="2" type="ORF">GFB47_13835</name>
</gene>
<proteinExistence type="predicted"/>
<dbReference type="InterPro" id="IPR008407">
    <property type="entry name" value="Brnchd-chn_aa_trnsp_AzlD"/>
</dbReference>
<organism evidence="2 3">
    <name type="scientific">Vibrio algicola</name>
    <dbReference type="NCBI Taxonomy" id="2662262"/>
    <lineage>
        <taxon>Bacteria</taxon>
        <taxon>Pseudomonadati</taxon>
        <taxon>Pseudomonadota</taxon>
        <taxon>Gammaproteobacteria</taxon>
        <taxon>Vibrionales</taxon>
        <taxon>Vibrionaceae</taxon>
        <taxon>Vibrio</taxon>
    </lineage>
</organism>
<evidence type="ECO:0000256" key="1">
    <source>
        <dbReference type="SAM" id="Phobius"/>
    </source>
</evidence>
<dbReference type="EMBL" id="CP045700">
    <property type="protein sequence ID" value="QGA66500.1"/>
    <property type="molecule type" value="Genomic_DNA"/>
</dbReference>